<evidence type="ECO:0000256" key="1">
    <source>
        <dbReference type="SAM" id="Phobius"/>
    </source>
</evidence>
<protein>
    <submittedName>
        <fullName evidence="2">RCG50494, isoform CRA_a</fullName>
    </submittedName>
</protein>
<dbReference type="Pfam" id="PF15105">
    <property type="entry name" value="TMEM61"/>
    <property type="match status" value="1"/>
</dbReference>
<keyword evidence="1" id="KW-0812">Transmembrane</keyword>
<dbReference type="KEGG" id="rno:100909776"/>
<accession>A6JYN0</accession>
<gene>
    <name evidence="3" type="primary">Tmem61</name>
    <name evidence="2" type="ORF">rCG_50494</name>
</gene>
<evidence type="ECO:0000313" key="3">
    <source>
        <dbReference type="RGD" id="1584102"/>
    </source>
</evidence>
<dbReference type="EMBL" id="CH474008">
    <property type="protein sequence ID" value="EDL90473.1"/>
    <property type="molecule type" value="Genomic_DNA"/>
</dbReference>
<dbReference type="InterPro" id="IPR028164">
    <property type="entry name" value="TMEM61"/>
</dbReference>
<organism evidence="2">
    <name type="scientific">Rattus norvegicus</name>
    <name type="common">Rat</name>
    <dbReference type="NCBI Taxonomy" id="10116"/>
    <lineage>
        <taxon>Eukaryota</taxon>
        <taxon>Metazoa</taxon>
        <taxon>Chordata</taxon>
        <taxon>Craniata</taxon>
        <taxon>Vertebrata</taxon>
        <taxon>Euteleostomi</taxon>
        <taxon>Mammalia</taxon>
        <taxon>Eutheria</taxon>
        <taxon>Euarchontoglires</taxon>
        <taxon>Glires</taxon>
        <taxon>Rodentia</taxon>
        <taxon>Myomorpha</taxon>
        <taxon>Muroidea</taxon>
        <taxon>Muridae</taxon>
        <taxon>Murinae</taxon>
        <taxon>Rattus</taxon>
    </lineage>
</organism>
<sequence>MTACETCVRGRAASTVHYCMTVGGTVVLVVGTLCFAWWSEGNTAVQPGSLAPTMEQPLPETPLTWLKSFSFLCCSMGGVLLFFGLLWSIQESTKKSSQGDLYRFSRDLYHLAVESPEKEGYRPPKETAIPTYEETMYCPLAEGPLQCPVQAEEDLQCHAPEDARLGSTSFSPPPSYESIILAHGAVSGSSAASSSPG</sequence>
<keyword evidence="1" id="KW-1133">Transmembrane helix</keyword>
<dbReference type="CTD" id="199964"/>
<dbReference type="OMA" id="FRYGMTI"/>
<feature type="transmembrane region" description="Helical" evidence="1">
    <location>
        <begin position="18"/>
        <end position="38"/>
    </location>
</feature>
<name>A6JYN0_RAT</name>
<dbReference type="GeneID" id="100909776"/>
<feature type="transmembrane region" description="Helical" evidence="1">
    <location>
        <begin position="69"/>
        <end position="89"/>
    </location>
</feature>
<dbReference type="PANTHER" id="PTHR37151:SF1">
    <property type="entry name" value="TRANSMEMBRANE PROTEIN 61"/>
    <property type="match status" value="1"/>
</dbReference>
<dbReference type="AGR" id="RGD:1584102"/>
<evidence type="ECO:0000313" key="2">
    <source>
        <dbReference type="EMBL" id="EDL90473.1"/>
    </source>
</evidence>
<dbReference type="RefSeq" id="NP_001389040.1">
    <property type="nucleotide sequence ID" value="NM_001402111.1"/>
</dbReference>
<keyword evidence="1" id="KW-0472">Membrane</keyword>
<dbReference type="PANTHER" id="PTHR37151">
    <property type="entry name" value="TRANSMEMBRANE PROTEIN 61"/>
    <property type="match status" value="1"/>
</dbReference>
<dbReference type="Proteomes" id="UP000234681">
    <property type="component" value="Chromosome 5"/>
</dbReference>
<dbReference type="RGD" id="1584102">
    <property type="gene designation" value="Tmem61"/>
</dbReference>
<dbReference type="AlphaFoldDB" id="A6JYN0"/>
<proteinExistence type="predicted"/>
<reference evidence="2" key="2">
    <citation type="submission" date="2005-09" db="EMBL/GenBank/DDBJ databases">
        <authorList>
            <person name="Mural R.J."/>
            <person name="Li P.W."/>
            <person name="Adams M.D."/>
            <person name="Amanatides P.G."/>
            <person name="Baden-Tillson H."/>
            <person name="Barnstead M."/>
            <person name="Chin S.H."/>
            <person name="Dew I."/>
            <person name="Evans C.A."/>
            <person name="Ferriera S."/>
            <person name="Flanigan M."/>
            <person name="Fosler C."/>
            <person name="Glodek A."/>
            <person name="Gu Z."/>
            <person name="Holt R.A."/>
            <person name="Jennings D."/>
            <person name="Kraft C.L."/>
            <person name="Lu F."/>
            <person name="Nguyen T."/>
            <person name="Nusskern D.R."/>
            <person name="Pfannkoch C.M."/>
            <person name="Sitter C."/>
            <person name="Sutton G.G."/>
            <person name="Venter J.C."/>
            <person name="Wang Z."/>
            <person name="Woodage T."/>
            <person name="Zheng X.H."/>
            <person name="Zhong F."/>
        </authorList>
    </citation>
    <scope>NUCLEOTIDE SEQUENCE</scope>
    <source>
        <strain evidence="2">BN</strain>
    </source>
</reference>
<reference evidence="2" key="1">
    <citation type="journal article" date="2005" name="Genome Res.">
        <title>Gene and alternative splicing annotation with AIR.</title>
        <authorList>
            <person name="Florea L."/>
            <person name="Di Francesco V."/>
            <person name="Miller J."/>
            <person name="Turner R."/>
            <person name="Yao A."/>
            <person name="Harris M."/>
            <person name="Walenz B."/>
            <person name="Mobarry C."/>
            <person name="Merkulov G.V."/>
            <person name="Charlab R."/>
            <person name="Dew I."/>
            <person name="Deng Z."/>
            <person name="Istrail S."/>
            <person name="Li P."/>
            <person name="Sutton G."/>
        </authorList>
    </citation>
    <scope>NUCLEOTIDE SEQUENCE</scope>
    <source>
        <strain evidence="2">BN</strain>
    </source>
</reference>